<dbReference type="InterPro" id="IPR029058">
    <property type="entry name" value="AB_hydrolase_fold"/>
</dbReference>
<dbReference type="Proteomes" id="UP000261739">
    <property type="component" value="Unassembled WGS sequence"/>
</dbReference>
<dbReference type="Gene3D" id="3.40.50.1820">
    <property type="entry name" value="alpha/beta hydrolase"/>
    <property type="match status" value="1"/>
</dbReference>
<name>A0A3D4T372_9CORY</name>
<dbReference type="InterPro" id="IPR050309">
    <property type="entry name" value="Type-B_Carboxylest/Lipase"/>
</dbReference>
<sequence>MVSPVLDTPSGRVSGSLRGSGPDAVAVFRAVPVTTSSPFGDPEPAAPWPGVLDCTDSRERRALRGDGTVTVFAPADRADLAGASLPVIAWVHGGRYEEGHGDDGWYDGTTLARSGCIVVTLNYRKRFAGFLPLDTDDTDESDGTDGTDGPGSRGVADLRHALQWVQETVAGLGGDPDNVTLAGQSAGGGLVTALLADRRADLLFHRALVLSPGLPRISARTGWRVRRALARLFLRTPLTRTRLEALPARRRAA</sequence>
<protein>
    <recommendedName>
        <fullName evidence="2">Carboxylesterase type B domain-containing protein</fullName>
    </recommendedName>
</protein>
<dbReference type="AlphaFoldDB" id="A0A3D4T372"/>
<dbReference type="InterPro" id="IPR002018">
    <property type="entry name" value="CarbesteraseB"/>
</dbReference>
<evidence type="ECO:0000313" key="3">
    <source>
        <dbReference type="EMBL" id="HCT15180.1"/>
    </source>
</evidence>
<proteinExistence type="predicted"/>
<comment type="caution">
    <text evidence="3">The sequence shown here is derived from an EMBL/GenBank/DDBJ whole genome shotgun (WGS) entry which is preliminary data.</text>
</comment>
<evidence type="ECO:0000313" key="4">
    <source>
        <dbReference type="Proteomes" id="UP000261739"/>
    </source>
</evidence>
<evidence type="ECO:0000256" key="1">
    <source>
        <dbReference type="SAM" id="MobiDB-lite"/>
    </source>
</evidence>
<feature type="region of interest" description="Disordered" evidence="1">
    <location>
        <begin position="134"/>
        <end position="153"/>
    </location>
</feature>
<reference evidence="3 4" key="1">
    <citation type="journal article" date="2018" name="Nat. Biotechnol.">
        <title>A standardized bacterial taxonomy based on genome phylogeny substantially revises the tree of life.</title>
        <authorList>
            <person name="Parks D.H."/>
            <person name="Chuvochina M."/>
            <person name="Waite D.W."/>
            <person name="Rinke C."/>
            <person name="Skarshewski A."/>
            <person name="Chaumeil P.A."/>
            <person name="Hugenholtz P."/>
        </authorList>
    </citation>
    <scope>NUCLEOTIDE SEQUENCE [LARGE SCALE GENOMIC DNA]</scope>
    <source>
        <strain evidence="3">UBA11247</strain>
    </source>
</reference>
<organism evidence="3 4">
    <name type="scientific">Corynebacterium nuruki</name>
    <dbReference type="NCBI Taxonomy" id="1032851"/>
    <lineage>
        <taxon>Bacteria</taxon>
        <taxon>Bacillati</taxon>
        <taxon>Actinomycetota</taxon>
        <taxon>Actinomycetes</taxon>
        <taxon>Mycobacteriales</taxon>
        <taxon>Corynebacteriaceae</taxon>
        <taxon>Corynebacterium</taxon>
    </lineage>
</organism>
<feature type="domain" description="Carboxylesterase type B" evidence="2">
    <location>
        <begin position="3"/>
        <end position="212"/>
    </location>
</feature>
<accession>A0A3D4T372</accession>
<evidence type="ECO:0000259" key="2">
    <source>
        <dbReference type="Pfam" id="PF00135"/>
    </source>
</evidence>
<dbReference type="EMBL" id="DQID01000268">
    <property type="protein sequence ID" value="HCT15180.1"/>
    <property type="molecule type" value="Genomic_DNA"/>
</dbReference>
<gene>
    <name evidence="3" type="ORF">DIW82_10470</name>
</gene>
<dbReference type="SUPFAM" id="SSF53474">
    <property type="entry name" value="alpha/beta-Hydrolases"/>
    <property type="match status" value="1"/>
</dbReference>
<dbReference type="PANTHER" id="PTHR11559">
    <property type="entry name" value="CARBOXYLESTERASE"/>
    <property type="match status" value="1"/>
</dbReference>
<dbReference type="Pfam" id="PF00135">
    <property type="entry name" value="COesterase"/>
    <property type="match status" value="1"/>
</dbReference>
<feature type="non-terminal residue" evidence="3">
    <location>
        <position position="253"/>
    </location>
</feature>
<feature type="compositionally biased region" description="Acidic residues" evidence="1">
    <location>
        <begin position="134"/>
        <end position="145"/>
    </location>
</feature>